<dbReference type="Proteomes" id="UP001328107">
    <property type="component" value="Unassembled WGS sequence"/>
</dbReference>
<protein>
    <submittedName>
        <fullName evidence="2">Uncharacterized protein</fullName>
    </submittedName>
</protein>
<evidence type="ECO:0000313" key="3">
    <source>
        <dbReference type="Proteomes" id="UP001328107"/>
    </source>
</evidence>
<name>A0AAN5CYA7_9BILA</name>
<reference evidence="3" key="1">
    <citation type="submission" date="2022-10" db="EMBL/GenBank/DDBJ databases">
        <title>Genome assembly of Pristionchus species.</title>
        <authorList>
            <person name="Yoshida K."/>
            <person name="Sommer R.J."/>
        </authorList>
    </citation>
    <scope>NUCLEOTIDE SEQUENCE [LARGE SCALE GENOMIC DNA]</scope>
    <source>
        <strain evidence="3">RS5460</strain>
    </source>
</reference>
<keyword evidence="3" id="KW-1185">Reference proteome</keyword>
<sequence length="354" mass="40293">MHRVKAAQRRIQAKDPSPRVVPQKQKEIGGGYRSHLIGQTFKALFEWVFSTRFMGSLAFVFGLIGRQFHLFDQFVTLSPGLPNYPSYLYCPTIVFLSTCLFIFTRSVGAETMQSLPQVLTMVCCCGVLAGAIIEEQLEVMNAQGLVNVENFVYLSLACVALSFSIYVFDYKWEVSWKSLLVRLVAVIVPVWISILYHLVPLSSLFLQSTHFVLFSFGVAFLEYYVTHARTRWSMFSSVFPSPYIGCLVQGFGMIALTTYYTSWRIRLFSPSWFSFAWMVLAGAPVTVFAVVLHLVSWSSEQIFGPGPHNTVHVSRCMLFACCFVYLCHQFNHFGLFESQPWIDAARTIKKKLGW</sequence>
<feature type="transmembrane region" description="Helical" evidence="1">
    <location>
        <begin position="272"/>
        <end position="295"/>
    </location>
</feature>
<feature type="transmembrane region" description="Helical" evidence="1">
    <location>
        <begin position="153"/>
        <end position="172"/>
    </location>
</feature>
<feature type="transmembrane region" description="Helical" evidence="1">
    <location>
        <begin position="237"/>
        <end position="260"/>
    </location>
</feature>
<organism evidence="2 3">
    <name type="scientific">Pristionchus mayeri</name>
    <dbReference type="NCBI Taxonomy" id="1317129"/>
    <lineage>
        <taxon>Eukaryota</taxon>
        <taxon>Metazoa</taxon>
        <taxon>Ecdysozoa</taxon>
        <taxon>Nematoda</taxon>
        <taxon>Chromadorea</taxon>
        <taxon>Rhabditida</taxon>
        <taxon>Rhabditina</taxon>
        <taxon>Diplogasteromorpha</taxon>
        <taxon>Diplogasteroidea</taxon>
        <taxon>Neodiplogasteridae</taxon>
        <taxon>Pristionchus</taxon>
    </lineage>
</organism>
<feature type="transmembrane region" description="Helical" evidence="1">
    <location>
        <begin position="205"/>
        <end position="225"/>
    </location>
</feature>
<proteinExistence type="predicted"/>
<evidence type="ECO:0000313" key="2">
    <source>
        <dbReference type="EMBL" id="GMR53048.1"/>
    </source>
</evidence>
<accession>A0AAN5CYA7</accession>
<dbReference type="AlphaFoldDB" id="A0AAN5CYA7"/>
<feature type="transmembrane region" description="Helical" evidence="1">
    <location>
        <begin position="115"/>
        <end position="133"/>
    </location>
</feature>
<keyword evidence="1" id="KW-1133">Transmembrane helix</keyword>
<gene>
    <name evidence="2" type="ORF">PMAYCL1PPCAC_23243</name>
</gene>
<comment type="caution">
    <text evidence="2">The sequence shown here is derived from an EMBL/GenBank/DDBJ whole genome shotgun (WGS) entry which is preliminary data.</text>
</comment>
<keyword evidence="1" id="KW-0812">Transmembrane</keyword>
<feature type="transmembrane region" description="Helical" evidence="1">
    <location>
        <begin position="43"/>
        <end position="64"/>
    </location>
</feature>
<feature type="transmembrane region" description="Helical" evidence="1">
    <location>
        <begin position="179"/>
        <end position="199"/>
    </location>
</feature>
<feature type="transmembrane region" description="Helical" evidence="1">
    <location>
        <begin position="84"/>
        <end position="103"/>
    </location>
</feature>
<keyword evidence="1" id="KW-0472">Membrane</keyword>
<dbReference type="EMBL" id="BTRK01000005">
    <property type="protein sequence ID" value="GMR53048.1"/>
    <property type="molecule type" value="Genomic_DNA"/>
</dbReference>
<evidence type="ECO:0000256" key="1">
    <source>
        <dbReference type="SAM" id="Phobius"/>
    </source>
</evidence>